<dbReference type="InterPro" id="IPR012334">
    <property type="entry name" value="Pectin_lyas_fold"/>
</dbReference>
<keyword evidence="9" id="KW-1185">Reference proteome</keyword>
<dbReference type="OMA" id="WNAANHN"/>
<reference evidence="8 9" key="1">
    <citation type="journal article" date="2013" name="Nat. Commun.">
        <title>The evolution and pathogenic mechanisms of the rice sheath blight pathogen.</title>
        <authorList>
            <person name="Zheng A."/>
            <person name="Lin R."/>
            <person name="Xu L."/>
            <person name="Qin P."/>
            <person name="Tang C."/>
            <person name="Ai P."/>
            <person name="Zhang D."/>
            <person name="Liu Y."/>
            <person name="Sun Z."/>
            <person name="Feng H."/>
            <person name="Wang Y."/>
            <person name="Chen Y."/>
            <person name="Liang X."/>
            <person name="Fu R."/>
            <person name="Li Q."/>
            <person name="Zhang J."/>
            <person name="Yu X."/>
            <person name="Xie Z."/>
            <person name="Ding L."/>
            <person name="Guan P."/>
            <person name="Tang J."/>
            <person name="Liang Y."/>
            <person name="Wang S."/>
            <person name="Deng Q."/>
            <person name="Li S."/>
            <person name="Zhu J."/>
            <person name="Wang L."/>
            <person name="Liu H."/>
            <person name="Li P."/>
        </authorList>
    </citation>
    <scope>NUCLEOTIDE SEQUENCE [LARGE SCALE GENOMIC DNA]</scope>
    <source>
        <strain evidence="9">AG-1 IA</strain>
    </source>
</reference>
<organism evidence="8 9">
    <name type="scientific">Thanatephorus cucumeris (strain AG1-IA)</name>
    <name type="common">Rice sheath blight fungus</name>
    <name type="synonym">Rhizoctonia solani</name>
    <dbReference type="NCBI Taxonomy" id="983506"/>
    <lineage>
        <taxon>Eukaryota</taxon>
        <taxon>Fungi</taxon>
        <taxon>Dikarya</taxon>
        <taxon>Basidiomycota</taxon>
        <taxon>Agaricomycotina</taxon>
        <taxon>Agaricomycetes</taxon>
        <taxon>Cantharellales</taxon>
        <taxon>Ceratobasidiaceae</taxon>
        <taxon>Rhizoctonia</taxon>
        <taxon>Rhizoctonia solani AG-1</taxon>
    </lineage>
</organism>
<evidence type="ECO:0000259" key="7">
    <source>
        <dbReference type="Pfam" id="PF01095"/>
    </source>
</evidence>
<comment type="similarity">
    <text evidence="2">Belongs to the pectinesterase family.</text>
</comment>
<gene>
    <name evidence="8" type="ORF">AG1IA_06212</name>
</gene>
<keyword evidence="4" id="KW-0378">Hydrolase</keyword>
<dbReference type="Pfam" id="PF01095">
    <property type="entry name" value="Pectinesterase"/>
    <property type="match status" value="1"/>
</dbReference>
<feature type="chain" id="PRO_5011109164" description="pectinesterase" evidence="6">
    <location>
        <begin position="19"/>
        <end position="392"/>
    </location>
</feature>
<dbReference type="Gene3D" id="2.160.20.10">
    <property type="entry name" value="Single-stranded right-handed beta-helix, Pectin lyase-like"/>
    <property type="match status" value="1"/>
</dbReference>
<accession>L8WTU2</accession>
<dbReference type="PANTHER" id="PTHR31321:SF137">
    <property type="entry name" value="PECTIN METHYL ESTERASE (EUROFUNG)"/>
    <property type="match status" value="1"/>
</dbReference>
<evidence type="ECO:0000256" key="2">
    <source>
        <dbReference type="ARBA" id="ARBA00008891"/>
    </source>
</evidence>
<comment type="caution">
    <text evidence="8">The sequence shown here is derived from an EMBL/GenBank/DDBJ whole genome shotgun (WGS) entry which is preliminary data.</text>
</comment>
<dbReference type="EC" id="3.1.1.11" evidence="3"/>
<dbReference type="GO" id="GO:0042545">
    <property type="term" value="P:cell wall modification"/>
    <property type="evidence" value="ECO:0007669"/>
    <property type="project" value="InterPro"/>
</dbReference>
<keyword evidence="6" id="KW-0732">Signal</keyword>
<feature type="signal peptide" evidence="6">
    <location>
        <begin position="1"/>
        <end position="18"/>
    </location>
</feature>
<dbReference type="UniPathway" id="UPA00545">
    <property type="reaction ID" value="UER00823"/>
</dbReference>
<evidence type="ECO:0000256" key="1">
    <source>
        <dbReference type="ARBA" id="ARBA00005184"/>
    </source>
</evidence>
<dbReference type="GO" id="GO:0030599">
    <property type="term" value="F:pectinesterase activity"/>
    <property type="evidence" value="ECO:0007669"/>
    <property type="project" value="UniProtKB-EC"/>
</dbReference>
<protein>
    <recommendedName>
        <fullName evidence="3">pectinesterase</fullName>
        <ecNumber evidence="3">3.1.1.11</ecNumber>
    </recommendedName>
</protein>
<dbReference type="GO" id="GO:0045490">
    <property type="term" value="P:pectin catabolic process"/>
    <property type="evidence" value="ECO:0007669"/>
    <property type="project" value="UniProtKB-UniPathway"/>
</dbReference>
<sequence>MLRELVLGVVLALDVVEGFSSKYLRCQTIGPSPGSPTDGCPKGTVYVSPTDSRAQYQSVQEAVIAIGNKPGNAHILVGRGRYFGLVNVTRQWPLTILGEVLNSNSTINAVEVWSNVAVSPGQDNAVTPALIVAPSWNASLIGSGPTGAPLQPLFGSQDFKAYNMDFNNLANQSVGPALATDISYANASFYGCNFASWQDTWYTGRNGSTYVVGGTIKGQTDCRFLALSRTLVQYTESEARSVWLWHGKVTLANRACGGGITAWKGTNETDAPGNHYGVYVANSHIIRSPDANATTVTDGKCYLGRPWNDLATSVYINTTMDKSINLQGFTPWGGARPDVLNTTFYAEYNSSGYDVSKRLSAEHILTPEEAGKFTIEKVFNGKPRWVDWSYEP</sequence>
<evidence type="ECO:0000313" key="9">
    <source>
        <dbReference type="Proteomes" id="UP000011668"/>
    </source>
</evidence>
<evidence type="ECO:0000256" key="5">
    <source>
        <dbReference type="ARBA" id="ARBA00023085"/>
    </source>
</evidence>
<dbReference type="InterPro" id="IPR011050">
    <property type="entry name" value="Pectin_lyase_fold/virulence"/>
</dbReference>
<dbReference type="PANTHER" id="PTHR31321">
    <property type="entry name" value="ACYL-COA THIOESTER HYDROLASE YBHC-RELATED"/>
    <property type="match status" value="1"/>
</dbReference>
<evidence type="ECO:0000256" key="3">
    <source>
        <dbReference type="ARBA" id="ARBA00013229"/>
    </source>
</evidence>
<proteinExistence type="inferred from homology"/>
<dbReference type="InterPro" id="IPR000070">
    <property type="entry name" value="Pectinesterase_cat"/>
</dbReference>
<dbReference type="OrthoDB" id="2019149at2759"/>
<name>L8WTU2_THACA</name>
<evidence type="ECO:0000313" key="8">
    <source>
        <dbReference type="EMBL" id="ELU39759.1"/>
    </source>
</evidence>
<dbReference type="SUPFAM" id="SSF51126">
    <property type="entry name" value="Pectin lyase-like"/>
    <property type="match status" value="1"/>
</dbReference>
<feature type="domain" description="Pectinesterase catalytic" evidence="7">
    <location>
        <begin position="157"/>
        <end position="381"/>
    </location>
</feature>
<dbReference type="STRING" id="983506.L8WTU2"/>
<evidence type="ECO:0000256" key="6">
    <source>
        <dbReference type="SAM" id="SignalP"/>
    </source>
</evidence>
<evidence type="ECO:0000256" key="4">
    <source>
        <dbReference type="ARBA" id="ARBA00022801"/>
    </source>
</evidence>
<dbReference type="HOGENOM" id="CLU_012243_2_0_1"/>
<dbReference type="AlphaFoldDB" id="L8WTU2"/>
<keyword evidence="5" id="KW-0063">Aspartyl esterase</keyword>
<dbReference type="Proteomes" id="UP000011668">
    <property type="component" value="Unassembled WGS sequence"/>
</dbReference>
<comment type="pathway">
    <text evidence="1">Glycan metabolism; pectin degradation; 2-dehydro-3-deoxy-D-gluconate from pectin: step 1/5.</text>
</comment>
<dbReference type="EMBL" id="AFRT01001633">
    <property type="protein sequence ID" value="ELU39759.1"/>
    <property type="molecule type" value="Genomic_DNA"/>
</dbReference>